<dbReference type="SMART" id="SM01137">
    <property type="entry name" value="DMAP_binding"/>
    <property type="match status" value="1"/>
</dbReference>
<evidence type="ECO:0000256" key="4">
    <source>
        <dbReference type="ARBA" id="ARBA00022837"/>
    </source>
</evidence>
<dbReference type="AlphaFoldDB" id="A0A1X7V7N3"/>
<dbReference type="GO" id="GO:0003976">
    <property type="term" value="F:UDP-N-acetylglucosamine-lysosomal-enzyme N-acetylglucosaminephosphotransferase activity"/>
    <property type="evidence" value="ECO:0007669"/>
    <property type="project" value="TreeGrafter"/>
</dbReference>
<keyword evidence="12" id="KW-1185">Reference proteome</keyword>
<evidence type="ECO:0000256" key="5">
    <source>
        <dbReference type="ARBA" id="ARBA00023157"/>
    </source>
</evidence>
<accession>A0A1X7V7N3</accession>
<dbReference type="Pfam" id="PF00066">
    <property type="entry name" value="Notch"/>
    <property type="match status" value="1"/>
</dbReference>
<dbReference type="InterPro" id="IPR021520">
    <property type="entry name" value="Stealth_CR2"/>
</dbReference>
<evidence type="ECO:0000256" key="1">
    <source>
        <dbReference type="ARBA" id="ARBA00007583"/>
    </source>
</evidence>
<dbReference type="PANTHER" id="PTHR24045:SF0">
    <property type="entry name" value="N-ACETYLGLUCOSAMINE-1-PHOSPHOTRANSFERASE SUBUNITS ALPHA_BETA"/>
    <property type="match status" value="1"/>
</dbReference>
<dbReference type="SUPFAM" id="SSF47473">
    <property type="entry name" value="EF-hand"/>
    <property type="match status" value="1"/>
</dbReference>
<dbReference type="Proteomes" id="UP000007879">
    <property type="component" value="Unassembled WGS sequence"/>
</dbReference>
<dbReference type="OrthoDB" id="263283at2759"/>
<gene>
    <name evidence="11" type="primary">100632364</name>
</gene>
<dbReference type="InterPro" id="IPR011992">
    <property type="entry name" value="EF-hand-dom_pair"/>
</dbReference>
<keyword evidence="7" id="KW-0175">Coiled coil</keyword>
<evidence type="ECO:0000259" key="10">
    <source>
        <dbReference type="PROSITE" id="PS51912"/>
    </source>
</evidence>
<dbReference type="InterPro" id="IPR000800">
    <property type="entry name" value="Notch_dom"/>
</dbReference>
<dbReference type="eggNOG" id="ENOG502QQMR">
    <property type="taxonomic scope" value="Eukaryota"/>
</dbReference>
<name>A0A1X7V7N3_AMPQE</name>
<dbReference type="InterPro" id="IPR031358">
    <property type="entry name" value="Stealth_CR1"/>
</dbReference>
<dbReference type="KEGG" id="aqu:100632364"/>
<dbReference type="Pfam" id="PF06464">
    <property type="entry name" value="DMAP_binding"/>
    <property type="match status" value="1"/>
</dbReference>
<organism evidence="11">
    <name type="scientific">Amphimedon queenslandica</name>
    <name type="common">Sponge</name>
    <dbReference type="NCBI Taxonomy" id="400682"/>
    <lineage>
        <taxon>Eukaryota</taxon>
        <taxon>Metazoa</taxon>
        <taxon>Porifera</taxon>
        <taxon>Demospongiae</taxon>
        <taxon>Heteroscleromorpha</taxon>
        <taxon>Haplosclerida</taxon>
        <taxon>Niphatidae</taxon>
        <taxon>Amphimedon</taxon>
    </lineage>
</organism>
<dbReference type="InterPro" id="IPR047141">
    <property type="entry name" value="Stealth"/>
</dbReference>
<dbReference type="Pfam" id="PF11380">
    <property type="entry name" value="Stealth_CR2"/>
    <property type="match status" value="1"/>
</dbReference>
<dbReference type="Gene3D" id="3.30.300.320">
    <property type="match status" value="1"/>
</dbReference>
<comment type="similarity">
    <text evidence="1">Belongs to the stealth family.</text>
</comment>
<reference evidence="12" key="1">
    <citation type="journal article" date="2010" name="Nature">
        <title>The Amphimedon queenslandica genome and the evolution of animal complexity.</title>
        <authorList>
            <person name="Srivastava M."/>
            <person name="Simakov O."/>
            <person name="Chapman J."/>
            <person name="Fahey B."/>
            <person name="Gauthier M.E."/>
            <person name="Mitros T."/>
            <person name="Richards G.S."/>
            <person name="Conaco C."/>
            <person name="Dacre M."/>
            <person name="Hellsten U."/>
            <person name="Larroux C."/>
            <person name="Putnam N.H."/>
            <person name="Stanke M."/>
            <person name="Adamska M."/>
            <person name="Darling A."/>
            <person name="Degnan S.M."/>
            <person name="Oakley T.H."/>
            <person name="Plachetzki D.C."/>
            <person name="Zhai Y."/>
            <person name="Adamski M."/>
            <person name="Calcino A."/>
            <person name="Cummins S.F."/>
            <person name="Goodstein D.M."/>
            <person name="Harris C."/>
            <person name="Jackson D.J."/>
            <person name="Leys S.P."/>
            <person name="Shu S."/>
            <person name="Woodcroft B.J."/>
            <person name="Vervoort M."/>
            <person name="Kosik K.S."/>
            <person name="Manning G."/>
            <person name="Degnan B.M."/>
            <person name="Rokhsar D.S."/>
        </authorList>
    </citation>
    <scope>NUCLEOTIDE SEQUENCE [LARGE SCALE GENOMIC DNA]</scope>
</reference>
<keyword evidence="2" id="KW-0808">Transferase</keyword>
<reference evidence="11" key="2">
    <citation type="submission" date="2017-05" db="UniProtKB">
        <authorList>
            <consortium name="EnsemblMetazoa"/>
        </authorList>
    </citation>
    <scope>IDENTIFICATION</scope>
</reference>
<keyword evidence="8" id="KW-0472">Membrane</keyword>
<keyword evidence="6" id="KW-0325">Glycoprotein</keyword>
<dbReference type="EnsemblMetazoa" id="XM_019994810.1">
    <property type="protein sequence ID" value="XP_019850369.1"/>
    <property type="gene ID" value="LOC100632364"/>
</dbReference>
<dbReference type="Pfam" id="PF17102">
    <property type="entry name" value="Stealth_CR3"/>
    <property type="match status" value="1"/>
</dbReference>
<dbReference type="InterPro" id="IPR031356">
    <property type="entry name" value="Stealth_CR4"/>
</dbReference>
<keyword evidence="3" id="KW-0677">Repeat</keyword>
<proteinExistence type="inferred from homology"/>
<dbReference type="STRING" id="400682.A0A1X7V7N3"/>
<evidence type="ECO:0000313" key="11">
    <source>
        <dbReference type="EnsemblMetazoa" id="Aqu2.1.35988_001"/>
    </source>
</evidence>
<dbReference type="GO" id="GO:0046835">
    <property type="term" value="P:carbohydrate phosphorylation"/>
    <property type="evidence" value="ECO:0007669"/>
    <property type="project" value="TreeGrafter"/>
</dbReference>
<dbReference type="InParanoid" id="A0A1X7V7N3"/>
<sequence length="1174" mass="134176">MEGPASKVLQRKLYSWLSSRKGIPLCIFGLLLLAISAFQFGEVLLSWSKERYAAQFSIHHDNIAGTSFEKFMTPDLPIDIVYTWVNGSDPRLLAELKILRQEVVELEEEEKKLKQNNNATNITRVATPTPTQCPFKHCIPWKSLIVDATNLSSSLSLSSFSQEFPSIHPSDILNIYYLNTTGGHAPPVYAVRMPTEDRVSSYLLNSSLTSYDGHIVSITRGFLSSDPLLVSGVAINQSLMFSSPHLFPNNLTIKELITSTLHSLNIGLITELEIPIRSIGVAFIQKFDVGRLLHSLNATFMNETLLFHLPHAIWLPMTPEEKETKNDIISSNRFQDNEELRYSLRSVERYAPWIRRIYIVTNGQIPHWLNLDNPRISVVTHQDIFVNKSHLPCYSSPAIESHLHRIPGLSKYFLYLNDDVMFGNDIWPHDFFTPEGGQRIFLSWSVPNCAEGCPSNWIRDKYCDTACNVSSCDWDGGDCINATRPGPVGSRSWGTYRRTSDYCSSGCLNTWIGDRYCDNSCNVFKCGYDAGDCGIDQLNEIYSVSVTNTSSSTPPVFVIPLETQAVYFNLSSIFYNRSITAATHTPSPIIRTAIVAQKFKILSLTFSSNVSRNSSHFIIKSKVKETEISVEFIVVADTKTVNFSSLLKDKSYGKWSFPHYNNVTQPSFMHEVSVRIMDHDKRIGSWFTERPTMTHIPTPPSVSTLTNYTVTNLTLLPPSVASAYSQLEQEWTDGDLTRRGFLKKKSTLLQPYSHLPCVHSYTVQLGADGQVHTESKISSHVTKNSNTYYSHPTHTRSELSHKTRRLLSESNFPSSWLPWERYGVFPVSEESSLYQMSPQKRRRLLDTFAESLRYVNLLYTREYGREARKVPAHMPHMINKEIMTELQAKYSEQFDKTSSHRLRNKEDMQYSFSYFYYLIGEKTVIPVSTIFNEMDTDKSGILSVRELRTLLVRLKGVPLTASVIDDFEGVLKDCALKYNHSLPSVDPLEYETHYDPNLPLLTLEFVANCTELVKMINKTYGSKNRFKYVELDGEHDVNFKMLHHNSTVVLSKLDEVRKSQKKFICLNDNLDHTSEDSRMAALILQDFYESYFPIQSQFELPANYRNRFLYVEDLEEWLQNRRIMQVLLQLICVALVLVCLFSVFYGKIIQCRRKVGRCIQNCFQGNRSGRLSTV</sequence>
<dbReference type="PROSITE" id="PS51912">
    <property type="entry name" value="DMAP1_BIND"/>
    <property type="match status" value="1"/>
</dbReference>
<feature type="coiled-coil region" evidence="7">
    <location>
        <begin position="89"/>
        <end position="123"/>
    </location>
</feature>
<feature type="domain" description="EF-hand" evidence="9">
    <location>
        <begin position="922"/>
        <end position="957"/>
    </location>
</feature>
<feature type="domain" description="DMAP1-binding" evidence="10">
    <location>
        <begin position="712"/>
        <end position="812"/>
    </location>
</feature>
<evidence type="ECO:0008006" key="13">
    <source>
        <dbReference type="Google" id="ProtNLM"/>
    </source>
</evidence>
<dbReference type="SMART" id="SM00004">
    <property type="entry name" value="NL"/>
    <property type="match status" value="1"/>
</dbReference>
<keyword evidence="5" id="KW-1015">Disulfide bond</keyword>
<dbReference type="GO" id="GO:0016256">
    <property type="term" value="P:N-glycan processing to lysosome"/>
    <property type="evidence" value="ECO:0007669"/>
    <property type="project" value="TreeGrafter"/>
</dbReference>
<evidence type="ECO:0000256" key="3">
    <source>
        <dbReference type="ARBA" id="ARBA00022737"/>
    </source>
</evidence>
<dbReference type="Pfam" id="PF17103">
    <property type="entry name" value="Stealth_CR4"/>
    <property type="match status" value="1"/>
</dbReference>
<evidence type="ECO:0000256" key="2">
    <source>
        <dbReference type="ARBA" id="ARBA00022679"/>
    </source>
</evidence>
<protein>
    <recommendedName>
        <fullName evidence="13">EF-hand domain-containing protein</fullName>
    </recommendedName>
</protein>
<keyword evidence="4" id="KW-0106">Calcium</keyword>
<dbReference type="PROSITE" id="PS00018">
    <property type="entry name" value="EF_HAND_1"/>
    <property type="match status" value="1"/>
</dbReference>
<evidence type="ECO:0000256" key="7">
    <source>
        <dbReference type="SAM" id="Coils"/>
    </source>
</evidence>
<dbReference type="InterPro" id="IPR010506">
    <property type="entry name" value="DMAP1-bd"/>
</dbReference>
<dbReference type="GO" id="GO:0005509">
    <property type="term" value="F:calcium ion binding"/>
    <property type="evidence" value="ECO:0007669"/>
    <property type="project" value="InterPro"/>
</dbReference>
<keyword evidence="8" id="KW-1133">Transmembrane helix</keyword>
<evidence type="ECO:0000256" key="8">
    <source>
        <dbReference type="SAM" id="Phobius"/>
    </source>
</evidence>
<evidence type="ECO:0000256" key="6">
    <source>
        <dbReference type="ARBA" id="ARBA00023180"/>
    </source>
</evidence>
<dbReference type="GO" id="GO:0005794">
    <property type="term" value="C:Golgi apparatus"/>
    <property type="evidence" value="ECO:0007669"/>
    <property type="project" value="TreeGrafter"/>
</dbReference>
<dbReference type="PROSITE" id="PS50222">
    <property type="entry name" value="EF_HAND_2"/>
    <property type="match status" value="1"/>
</dbReference>
<evidence type="ECO:0000259" key="9">
    <source>
        <dbReference type="PROSITE" id="PS50222"/>
    </source>
</evidence>
<dbReference type="InterPro" id="IPR018247">
    <property type="entry name" value="EF_Hand_1_Ca_BS"/>
</dbReference>
<dbReference type="InterPro" id="IPR002048">
    <property type="entry name" value="EF_hand_dom"/>
</dbReference>
<dbReference type="InterPro" id="IPR031357">
    <property type="entry name" value="Stealth_CR3"/>
</dbReference>
<dbReference type="Pfam" id="PF17101">
    <property type="entry name" value="Stealth_CR1"/>
    <property type="match status" value="1"/>
</dbReference>
<keyword evidence="8" id="KW-0812">Transmembrane</keyword>
<dbReference type="PANTHER" id="PTHR24045">
    <property type="match status" value="1"/>
</dbReference>
<evidence type="ECO:0000313" key="12">
    <source>
        <dbReference type="Proteomes" id="UP000007879"/>
    </source>
</evidence>
<feature type="transmembrane region" description="Helical" evidence="8">
    <location>
        <begin position="1126"/>
        <end position="1145"/>
    </location>
</feature>
<dbReference type="EnsemblMetazoa" id="Aqu2.1.35988_001">
    <property type="protein sequence ID" value="Aqu2.1.35988_001"/>
    <property type="gene ID" value="Aqu2.1.35988"/>
</dbReference>